<evidence type="ECO:0000313" key="3">
    <source>
        <dbReference type="EMBL" id="ACB36500.1"/>
    </source>
</evidence>
<dbReference type="eggNOG" id="ENOG5033A2I">
    <property type="taxonomic scope" value="Bacteria"/>
</dbReference>
<name>B1XZD7_LEPCP</name>
<feature type="domain" description="Oxidoreductase-like" evidence="2">
    <location>
        <begin position="16"/>
        <end position="54"/>
    </location>
</feature>
<dbReference type="HOGENOM" id="CLU_200290_0_0_4"/>
<dbReference type="KEGG" id="lch:Lcho_4249"/>
<feature type="region of interest" description="Disordered" evidence="1">
    <location>
        <begin position="1"/>
        <end position="22"/>
    </location>
</feature>
<keyword evidence="4" id="KW-1185">Reference proteome</keyword>
<evidence type="ECO:0000313" key="4">
    <source>
        <dbReference type="Proteomes" id="UP000001693"/>
    </source>
</evidence>
<dbReference type="STRING" id="395495.Lcho_4249"/>
<dbReference type="EMBL" id="CP001013">
    <property type="protein sequence ID" value="ACB36500.1"/>
    <property type="molecule type" value="Genomic_DNA"/>
</dbReference>
<dbReference type="Pfam" id="PF09791">
    <property type="entry name" value="Oxidored-like"/>
    <property type="match status" value="1"/>
</dbReference>
<accession>B1XZD7</accession>
<protein>
    <recommendedName>
        <fullName evidence="2">Oxidoreductase-like domain-containing protein</fullName>
    </recommendedName>
</protein>
<dbReference type="OrthoDB" id="5797329at2"/>
<evidence type="ECO:0000259" key="2">
    <source>
        <dbReference type="Pfam" id="PF09791"/>
    </source>
</evidence>
<organism evidence="3 4">
    <name type="scientific">Leptothrix cholodnii (strain ATCC 51168 / LMG 8142 / SP-6)</name>
    <name type="common">Leptothrix discophora (strain SP-6)</name>
    <dbReference type="NCBI Taxonomy" id="395495"/>
    <lineage>
        <taxon>Bacteria</taxon>
        <taxon>Pseudomonadati</taxon>
        <taxon>Pseudomonadota</taxon>
        <taxon>Betaproteobacteria</taxon>
        <taxon>Burkholderiales</taxon>
        <taxon>Sphaerotilaceae</taxon>
        <taxon>Leptothrix</taxon>
    </lineage>
</organism>
<dbReference type="AlphaFoldDB" id="B1XZD7"/>
<evidence type="ECO:0000256" key="1">
    <source>
        <dbReference type="SAM" id="MobiDB-lite"/>
    </source>
</evidence>
<dbReference type="Proteomes" id="UP000001693">
    <property type="component" value="Chromosome"/>
</dbReference>
<dbReference type="InterPro" id="IPR019180">
    <property type="entry name" value="Oxidoreductase-like_N"/>
</dbReference>
<dbReference type="RefSeq" id="WP_012349241.1">
    <property type="nucleotide sequence ID" value="NC_010524.1"/>
</dbReference>
<reference evidence="3 4" key="1">
    <citation type="submission" date="2008-03" db="EMBL/GenBank/DDBJ databases">
        <title>Complete sequence of Leptothrix cholodnii SP-6.</title>
        <authorList>
            <consortium name="US DOE Joint Genome Institute"/>
            <person name="Copeland A."/>
            <person name="Lucas S."/>
            <person name="Lapidus A."/>
            <person name="Glavina del Rio T."/>
            <person name="Dalin E."/>
            <person name="Tice H."/>
            <person name="Bruce D."/>
            <person name="Goodwin L."/>
            <person name="Pitluck S."/>
            <person name="Chertkov O."/>
            <person name="Brettin T."/>
            <person name="Detter J.C."/>
            <person name="Han C."/>
            <person name="Kuske C.R."/>
            <person name="Schmutz J."/>
            <person name="Larimer F."/>
            <person name="Land M."/>
            <person name="Hauser L."/>
            <person name="Kyrpides N."/>
            <person name="Lykidis A."/>
            <person name="Emerson D."/>
            <person name="Richardson P."/>
        </authorList>
    </citation>
    <scope>NUCLEOTIDE SEQUENCE [LARGE SCALE GENOMIC DNA]</scope>
    <source>
        <strain evidence="4">ATCC 51168 / LMG 8142 / SP-6</strain>
    </source>
</reference>
<gene>
    <name evidence="3" type="ordered locus">Lcho_4249</name>
</gene>
<sequence length="72" mass="7772">MNTVPRSAPVSDPRPLPPEPLPDDACCGNGCDPCVFDFYYAEVEQYRAELRAWQARQAVPADPTGAPEPAGP</sequence>
<proteinExistence type="predicted"/>